<keyword evidence="3" id="KW-0597">Phosphoprotein</keyword>
<feature type="transmembrane region" description="Helical" evidence="12">
    <location>
        <begin position="309"/>
        <end position="329"/>
    </location>
</feature>
<organism evidence="15 16">
    <name type="scientific">Robinsoniella peoriensis</name>
    <dbReference type="NCBI Taxonomy" id="180332"/>
    <lineage>
        <taxon>Bacteria</taxon>
        <taxon>Bacillati</taxon>
        <taxon>Bacillota</taxon>
        <taxon>Clostridia</taxon>
        <taxon>Lachnospirales</taxon>
        <taxon>Lachnospiraceae</taxon>
        <taxon>Robinsoniella</taxon>
    </lineage>
</organism>
<keyword evidence="7 15" id="KW-0418">Kinase</keyword>
<dbReference type="PANTHER" id="PTHR34220:SF11">
    <property type="entry name" value="SENSOR PROTEIN KINASE HPTS"/>
    <property type="match status" value="1"/>
</dbReference>
<dbReference type="Pfam" id="PF02518">
    <property type="entry name" value="HATPase_c"/>
    <property type="match status" value="1"/>
</dbReference>
<dbReference type="InterPro" id="IPR050640">
    <property type="entry name" value="Bact_2-comp_sensor_kinase"/>
</dbReference>
<evidence type="ECO:0000256" key="7">
    <source>
        <dbReference type="ARBA" id="ARBA00022777"/>
    </source>
</evidence>
<accession>A0A4U8Q4I1</accession>
<keyword evidence="10" id="KW-0902">Two-component regulatory system</keyword>
<name>A0A4U8Q4I1_9FIRM</name>
<dbReference type="STRING" id="180332.GCA_000797495_01626"/>
<feature type="domain" description="Histidine kinase/HSP90-like ATPase" evidence="13">
    <location>
        <begin position="493"/>
        <end position="574"/>
    </location>
</feature>
<dbReference type="AlphaFoldDB" id="A0A4U8Q4I1"/>
<evidence type="ECO:0000313" key="16">
    <source>
        <dbReference type="Proteomes" id="UP000306509"/>
    </source>
</evidence>
<keyword evidence="2" id="KW-1003">Cell membrane</keyword>
<dbReference type="SUPFAM" id="SSF55874">
    <property type="entry name" value="ATPase domain of HSP90 chaperone/DNA topoisomerase II/histidine kinase"/>
    <property type="match status" value="1"/>
</dbReference>
<dbReference type="EMBL" id="QGQD01000068">
    <property type="protein sequence ID" value="TLC99616.1"/>
    <property type="molecule type" value="Genomic_DNA"/>
</dbReference>
<dbReference type="GO" id="GO:0000155">
    <property type="term" value="F:phosphorelay sensor kinase activity"/>
    <property type="evidence" value="ECO:0007669"/>
    <property type="project" value="InterPro"/>
</dbReference>
<sequence>MRKKSGKKSIQKKLFFSYLILSAVTILTFLFTIYYFNKNTLMKKAEESLYQTANAIATEVEQDLEKANNLQKRILFSKIIKNLIFTDEEKFTAQSVELQRQFNDYSNLVCGPDDYRNYQLNFLNFNGNFAGVGYNPSIRKLSPEEVEAIPYREEILELNGKLFLTRPYETVWGSQKTKVISMCRAICEENVMTPTAIMETQIAFQELERIIGRYVSDLDDMGDSGGQVVVYNERDELIYHESESESAGNYYIEQMKKSTADKISHTLNNPLTKKDEVLVSAYAKKYNWTILAIREKDIFLAPVRNLRNIILLIGIVVIGITGFITHMMAKQLSSPLMEFNGLMRELQLEEIAAYEPAEIETDILELSELNQVFVKMCKKLQESLNTIVSIRAHEVQAKLLAMQAQMNPHFLYNILSIIKIMGKEAGSKQIVEISTDLSKMLRYVSNSDMNMVTIKDEKDYTIQYLNLMKVRYEDRLYWEIEIPEEMDTVAVPRLVLQPLVENSIKYASENYSQGIIDIQGSITENTWKIEVEDNGPGMDELQIMELEQKLADFLPEKNIPEAQIDGMGLLNIFARLKLAYGDKAIFTLQGSDYGGLKVTIGGKINE</sequence>
<evidence type="ECO:0000256" key="8">
    <source>
        <dbReference type="ARBA" id="ARBA00022840"/>
    </source>
</evidence>
<dbReference type="InterPro" id="IPR010559">
    <property type="entry name" value="Sig_transdc_His_kin_internal"/>
</dbReference>
<keyword evidence="16" id="KW-1185">Reference proteome</keyword>
<protein>
    <submittedName>
        <fullName evidence="15">Sensor histidine kinase YpdA</fullName>
        <ecNumber evidence="15">2.7.13.3</ecNumber>
    </submittedName>
</protein>
<evidence type="ECO:0000256" key="6">
    <source>
        <dbReference type="ARBA" id="ARBA00022741"/>
    </source>
</evidence>
<evidence type="ECO:0000256" key="4">
    <source>
        <dbReference type="ARBA" id="ARBA00022679"/>
    </source>
</evidence>
<evidence type="ECO:0000256" key="2">
    <source>
        <dbReference type="ARBA" id="ARBA00022475"/>
    </source>
</evidence>
<evidence type="ECO:0000256" key="12">
    <source>
        <dbReference type="SAM" id="Phobius"/>
    </source>
</evidence>
<dbReference type="Pfam" id="PF06580">
    <property type="entry name" value="His_kinase"/>
    <property type="match status" value="1"/>
</dbReference>
<dbReference type="PANTHER" id="PTHR34220">
    <property type="entry name" value="SENSOR HISTIDINE KINASE YPDA"/>
    <property type="match status" value="1"/>
</dbReference>
<evidence type="ECO:0000313" key="15">
    <source>
        <dbReference type="EMBL" id="TLC99616.1"/>
    </source>
</evidence>
<evidence type="ECO:0000256" key="5">
    <source>
        <dbReference type="ARBA" id="ARBA00022692"/>
    </source>
</evidence>
<feature type="domain" description="Signal transduction histidine kinase internal region" evidence="14">
    <location>
        <begin position="397"/>
        <end position="476"/>
    </location>
</feature>
<evidence type="ECO:0000256" key="10">
    <source>
        <dbReference type="ARBA" id="ARBA00023012"/>
    </source>
</evidence>
<keyword evidence="11 12" id="KW-0472">Membrane</keyword>
<dbReference type="Proteomes" id="UP000306509">
    <property type="component" value="Unassembled WGS sequence"/>
</dbReference>
<keyword evidence="4 15" id="KW-0808">Transferase</keyword>
<dbReference type="InterPro" id="IPR003594">
    <property type="entry name" value="HATPase_dom"/>
</dbReference>
<dbReference type="GO" id="GO:0005886">
    <property type="term" value="C:plasma membrane"/>
    <property type="evidence" value="ECO:0007669"/>
    <property type="project" value="UniProtKB-SubCell"/>
</dbReference>
<comment type="subcellular location">
    <subcellularLocation>
        <location evidence="1">Cell membrane</location>
        <topology evidence="1">Multi-pass membrane protein</topology>
    </subcellularLocation>
</comment>
<dbReference type="Gene3D" id="6.10.340.10">
    <property type="match status" value="1"/>
</dbReference>
<reference evidence="15 16" key="1">
    <citation type="journal article" date="2019" name="Anaerobe">
        <title>Detection of Robinsoniella peoriensis in multiple bone samples of a trauma patient.</title>
        <authorList>
            <person name="Schrottner P."/>
            <person name="Hartwich K."/>
            <person name="Bunk B."/>
            <person name="Schober I."/>
            <person name="Helbig S."/>
            <person name="Rudolph W.W."/>
            <person name="Gunzer F."/>
        </authorList>
    </citation>
    <scope>NUCLEOTIDE SEQUENCE [LARGE SCALE GENOMIC DNA]</scope>
    <source>
        <strain evidence="15 16">DSM 106044</strain>
    </source>
</reference>
<evidence type="ECO:0000259" key="13">
    <source>
        <dbReference type="Pfam" id="PF02518"/>
    </source>
</evidence>
<comment type="caution">
    <text evidence="15">The sequence shown here is derived from an EMBL/GenBank/DDBJ whole genome shotgun (WGS) entry which is preliminary data.</text>
</comment>
<evidence type="ECO:0000256" key="11">
    <source>
        <dbReference type="ARBA" id="ARBA00023136"/>
    </source>
</evidence>
<evidence type="ECO:0000256" key="1">
    <source>
        <dbReference type="ARBA" id="ARBA00004651"/>
    </source>
</evidence>
<proteinExistence type="predicted"/>
<keyword evidence="5 12" id="KW-0812">Transmembrane</keyword>
<keyword evidence="9 12" id="KW-1133">Transmembrane helix</keyword>
<dbReference type="EC" id="2.7.13.3" evidence="15"/>
<keyword evidence="6" id="KW-0547">Nucleotide-binding</keyword>
<evidence type="ECO:0000259" key="14">
    <source>
        <dbReference type="Pfam" id="PF06580"/>
    </source>
</evidence>
<dbReference type="GO" id="GO:0005524">
    <property type="term" value="F:ATP binding"/>
    <property type="evidence" value="ECO:0007669"/>
    <property type="project" value="UniProtKB-KW"/>
</dbReference>
<keyword evidence="8" id="KW-0067">ATP-binding</keyword>
<feature type="transmembrane region" description="Helical" evidence="12">
    <location>
        <begin position="15"/>
        <end position="36"/>
    </location>
</feature>
<dbReference type="Gene3D" id="3.30.565.10">
    <property type="entry name" value="Histidine kinase-like ATPase, C-terminal domain"/>
    <property type="match status" value="1"/>
</dbReference>
<gene>
    <name evidence="15" type="primary">ypdA_25</name>
    <name evidence="15" type="ORF">DSM106044_03567</name>
</gene>
<evidence type="ECO:0000256" key="9">
    <source>
        <dbReference type="ARBA" id="ARBA00022989"/>
    </source>
</evidence>
<evidence type="ECO:0000256" key="3">
    <source>
        <dbReference type="ARBA" id="ARBA00022553"/>
    </source>
</evidence>
<dbReference type="InterPro" id="IPR036890">
    <property type="entry name" value="HATPase_C_sf"/>
</dbReference>